<keyword evidence="4 6" id="KW-1133">Transmembrane helix</keyword>
<proteinExistence type="predicted"/>
<protein>
    <submittedName>
        <fullName evidence="7">LysE family translocator</fullName>
    </submittedName>
</protein>
<evidence type="ECO:0000256" key="4">
    <source>
        <dbReference type="ARBA" id="ARBA00022989"/>
    </source>
</evidence>
<dbReference type="PANTHER" id="PTHR30086">
    <property type="entry name" value="ARGININE EXPORTER PROTEIN ARGO"/>
    <property type="match status" value="1"/>
</dbReference>
<comment type="caution">
    <text evidence="7">The sequence shown here is derived from an EMBL/GenBank/DDBJ whole genome shotgun (WGS) entry which is preliminary data.</text>
</comment>
<sequence length="201" mass="22332">MSGWLSLLIFAMVSTVTPGPNNIMIMASGLNYGIRRSLPHWFGIFLGFPLMALGVGLGLGQAFELWPWLHSVIKVLGISYLLYLAYKIAITNTQAEDSASSNPLTFMQAVLFQWVNPKAWVMCIGAIATFTTFDISMMQQALLIAFAFVLVGAPCTGIWLFAGHYLQRFLNQPNYQRMFNYAMATLLVASLLPMVPFDAFI</sequence>
<dbReference type="RefSeq" id="WP_290282925.1">
    <property type="nucleotide sequence ID" value="NZ_JAUFQI010000001.1"/>
</dbReference>
<dbReference type="Proteomes" id="UP001595710">
    <property type="component" value="Unassembled WGS sequence"/>
</dbReference>
<evidence type="ECO:0000313" key="8">
    <source>
        <dbReference type="Proteomes" id="UP001595710"/>
    </source>
</evidence>
<feature type="transmembrane region" description="Helical" evidence="6">
    <location>
        <begin position="42"/>
        <end position="60"/>
    </location>
</feature>
<evidence type="ECO:0000256" key="2">
    <source>
        <dbReference type="ARBA" id="ARBA00022475"/>
    </source>
</evidence>
<keyword evidence="3 6" id="KW-0812">Transmembrane</keyword>
<evidence type="ECO:0000256" key="3">
    <source>
        <dbReference type="ARBA" id="ARBA00022692"/>
    </source>
</evidence>
<name>A0ABV7WM86_9GAMM</name>
<dbReference type="PANTHER" id="PTHR30086:SF20">
    <property type="entry name" value="ARGININE EXPORTER PROTEIN ARGO-RELATED"/>
    <property type="match status" value="1"/>
</dbReference>
<evidence type="ECO:0000256" key="1">
    <source>
        <dbReference type="ARBA" id="ARBA00004651"/>
    </source>
</evidence>
<keyword evidence="2" id="KW-1003">Cell membrane</keyword>
<reference evidence="8" key="1">
    <citation type="journal article" date="2019" name="Int. J. Syst. Evol. Microbiol.">
        <title>The Global Catalogue of Microorganisms (GCM) 10K type strain sequencing project: providing services to taxonomists for standard genome sequencing and annotation.</title>
        <authorList>
            <consortium name="The Broad Institute Genomics Platform"/>
            <consortium name="The Broad Institute Genome Sequencing Center for Infectious Disease"/>
            <person name="Wu L."/>
            <person name="Ma J."/>
        </authorList>
    </citation>
    <scope>NUCLEOTIDE SEQUENCE [LARGE SCALE GENOMIC DNA]</scope>
    <source>
        <strain evidence="8">CECT 8288</strain>
    </source>
</reference>
<evidence type="ECO:0000256" key="6">
    <source>
        <dbReference type="SAM" id="Phobius"/>
    </source>
</evidence>
<keyword evidence="8" id="KW-1185">Reference proteome</keyword>
<gene>
    <name evidence="7" type="ORF">ACFOND_00355</name>
</gene>
<feature type="transmembrane region" description="Helical" evidence="6">
    <location>
        <begin position="72"/>
        <end position="90"/>
    </location>
</feature>
<evidence type="ECO:0000256" key="5">
    <source>
        <dbReference type="ARBA" id="ARBA00023136"/>
    </source>
</evidence>
<dbReference type="InterPro" id="IPR001123">
    <property type="entry name" value="LeuE-type"/>
</dbReference>
<comment type="subcellular location">
    <subcellularLocation>
        <location evidence="1">Cell membrane</location>
        <topology evidence="1">Multi-pass membrane protein</topology>
    </subcellularLocation>
</comment>
<dbReference type="Pfam" id="PF01810">
    <property type="entry name" value="LysE"/>
    <property type="match status" value="1"/>
</dbReference>
<keyword evidence="5 6" id="KW-0472">Membrane</keyword>
<dbReference type="EMBL" id="JBHRYN010000002">
    <property type="protein sequence ID" value="MFC3700072.1"/>
    <property type="molecule type" value="Genomic_DNA"/>
</dbReference>
<feature type="transmembrane region" description="Helical" evidence="6">
    <location>
        <begin position="110"/>
        <end position="130"/>
    </location>
</feature>
<evidence type="ECO:0000313" key="7">
    <source>
        <dbReference type="EMBL" id="MFC3700072.1"/>
    </source>
</evidence>
<feature type="transmembrane region" description="Helical" evidence="6">
    <location>
        <begin position="142"/>
        <end position="166"/>
    </location>
</feature>
<feature type="transmembrane region" description="Helical" evidence="6">
    <location>
        <begin position="178"/>
        <end position="197"/>
    </location>
</feature>
<accession>A0ABV7WM86</accession>
<organism evidence="7 8">
    <name type="scientific">Reinekea marina</name>
    <dbReference type="NCBI Taxonomy" id="1310421"/>
    <lineage>
        <taxon>Bacteria</taxon>
        <taxon>Pseudomonadati</taxon>
        <taxon>Pseudomonadota</taxon>
        <taxon>Gammaproteobacteria</taxon>
        <taxon>Oceanospirillales</taxon>
        <taxon>Saccharospirillaceae</taxon>
        <taxon>Reinekea</taxon>
    </lineage>
</organism>